<dbReference type="Pfam" id="PF00484">
    <property type="entry name" value="Pro_CA"/>
    <property type="match status" value="1"/>
</dbReference>
<dbReference type="InterPro" id="IPR001765">
    <property type="entry name" value="Carbonic_anhydrase"/>
</dbReference>
<dbReference type="Proteomes" id="UP001500630">
    <property type="component" value="Unassembled WGS sequence"/>
</dbReference>
<gene>
    <name evidence="4" type="ORF">GCM10022419_106870</name>
</gene>
<reference evidence="5" key="1">
    <citation type="journal article" date="2019" name="Int. J. Syst. Evol. Microbiol.">
        <title>The Global Catalogue of Microorganisms (GCM) 10K type strain sequencing project: providing services to taxonomists for standard genome sequencing and annotation.</title>
        <authorList>
            <consortium name="The Broad Institute Genomics Platform"/>
            <consortium name="The Broad Institute Genome Sequencing Center for Infectious Disease"/>
            <person name="Wu L."/>
            <person name="Ma J."/>
        </authorList>
    </citation>
    <scope>NUCLEOTIDE SEQUENCE [LARGE SCALE GENOMIC DNA]</scope>
    <source>
        <strain evidence="5">JCM 17326</strain>
    </source>
</reference>
<evidence type="ECO:0000256" key="1">
    <source>
        <dbReference type="ARBA" id="ARBA00006217"/>
    </source>
</evidence>
<name>A0ABP6ZES1_9ACTN</name>
<comment type="function">
    <text evidence="2">Catalyzes the reversible hydration of carbon dioxide to form bicarbonate.</text>
</comment>
<dbReference type="SMART" id="SM00947">
    <property type="entry name" value="Pro_CA"/>
    <property type="match status" value="1"/>
</dbReference>
<evidence type="ECO:0000313" key="4">
    <source>
        <dbReference type="EMBL" id="GAA3604783.1"/>
    </source>
</evidence>
<dbReference type="PANTHER" id="PTHR11002:SF79">
    <property type="entry name" value="CARBONIC ANHYDRASE 2"/>
    <property type="match status" value="1"/>
</dbReference>
<dbReference type="Gene3D" id="3.40.1050.10">
    <property type="entry name" value="Carbonic anhydrase"/>
    <property type="match status" value="1"/>
</dbReference>
<dbReference type="PANTHER" id="PTHR11002">
    <property type="entry name" value="CARBONIC ANHYDRASE"/>
    <property type="match status" value="1"/>
</dbReference>
<evidence type="ECO:0000256" key="3">
    <source>
        <dbReference type="SAM" id="MobiDB-lite"/>
    </source>
</evidence>
<comment type="similarity">
    <text evidence="1">Belongs to the beta-class carbonic anhydrase family.</text>
</comment>
<evidence type="ECO:0000256" key="2">
    <source>
        <dbReference type="ARBA" id="ARBA00024993"/>
    </source>
</evidence>
<dbReference type="InterPro" id="IPR036874">
    <property type="entry name" value="Carbonic_anhydrase_sf"/>
</dbReference>
<sequence length="206" mass="22213">MRERGPGGHIAAVRDEPIAWRGAARHMWALLEQGNRRWAAGTSRRPRQDPEHRRQVAAGQSPRAVVLSCIDSRVPPEVVFDAGLGDLLVVRTAAHTLDSLVTAAVQYGPQDLRARLVVVLGHQRCGAVTAAARALRTRQTLPGELPAIVAALEPAYATSDGQVEPMVRTHILRTVARLRADPILYAAATVIGAYYSLDTGLVSRVA</sequence>
<protein>
    <submittedName>
        <fullName evidence="4">Carbonic anhydrase</fullName>
    </submittedName>
</protein>
<proteinExistence type="inferred from homology"/>
<accession>A0ABP6ZES1</accession>
<dbReference type="EMBL" id="BAABDQ010000040">
    <property type="protein sequence ID" value="GAA3604783.1"/>
    <property type="molecule type" value="Genomic_DNA"/>
</dbReference>
<keyword evidence="5" id="KW-1185">Reference proteome</keyword>
<feature type="region of interest" description="Disordered" evidence="3">
    <location>
        <begin position="39"/>
        <end position="59"/>
    </location>
</feature>
<comment type="caution">
    <text evidence="4">The sequence shown here is derived from an EMBL/GenBank/DDBJ whole genome shotgun (WGS) entry which is preliminary data.</text>
</comment>
<dbReference type="SUPFAM" id="SSF53056">
    <property type="entry name" value="beta-carbonic anhydrase, cab"/>
    <property type="match status" value="1"/>
</dbReference>
<evidence type="ECO:0000313" key="5">
    <source>
        <dbReference type="Proteomes" id="UP001500630"/>
    </source>
</evidence>
<organism evidence="4 5">
    <name type="scientific">Nonomuraea rosea</name>
    <dbReference type="NCBI Taxonomy" id="638574"/>
    <lineage>
        <taxon>Bacteria</taxon>
        <taxon>Bacillati</taxon>
        <taxon>Actinomycetota</taxon>
        <taxon>Actinomycetes</taxon>
        <taxon>Streptosporangiales</taxon>
        <taxon>Streptosporangiaceae</taxon>
        <taxon>Nonomuraea</taxon>
    </lineage>
</organism>